<comment type="caution">
    <text evidence="3">The sequence shown here is derived from an EMBL/GenBank/DDBJ whole genome shotgun (WGS) entry which is preliminary data.</text>
</comment>
<dbReference type="Gene3D" id="1.20.5.340">
    <property type="match status" value="1"/>
</dbReference>
<keyword evidence="1" id="KW-0175">Coiled coil</keyword>
<dbReference type="EMBL" id="JACQXR010000104">
    <property type="protein sequence ID" value="MBI4727138.1"/>
    <property type="molecule type" value="Genomic_DNA"/>
</dbReference>
<dbReference type="Pfam" id="PF06005">
    <property type="entry name" value="ZapB"/>
    <property type="match status" value="1"/>
</dbReference>
<dbReference type="GO" id="GO:0043093">
    <property type="term" value="P:FtsZ-dependent cytokinesis"/>
    <property type="evidence" value="ECO:0007669"/>
    <property type="project" value="InterPro"/>
</dbReference>
<dbReference type="Proteomes" id="UP000736328">
    <property type="component" value="Unassembled WGS sequence"/>
</dbReference>
<organism evidence="3 4">
    <name type="scientific">candidate division TA06 bacterium</name>
    <dbReference type="NCBI Taxonomy" id="2250710"/>
    <lineage>
        <taxon>Bacteria</taxon>
        <taxon>Bacteria division TA06</taxon>
    </lineage>
</organism>
<sequence length="91" mass="10587">MSGDPLAILEERINRAVDKMAELKNQKEKLEKDNQDLKAKIDLLTGKLKAIENEKKQQTNLEDENQKLQQSQEEAKKRLSEIIDKLEKLKD</sequence>
<dbReference type="InterPro" id="IPR009252">
    <property type="entry name" value="Cell_div_ZapB"/>
</dbReference>
<evidence type="ECO:0000256" key="1">
    <source>
        <dbReference type="ARBA" id="ARBA00023054"/>
    </source>
</evidence>
<keyword evidence="3" id="KW-0132">Cell division</keyword>
<name>A0A933IBX1_UNCT6</name>
<dbReference type="AlphaFoldDB" id="A0A933IBX1"/>
<reference evidence="3" key="1">
    <citation type="submission" date="2020-07" db="EMBL/GenBank/DDBJ databases">
        <title>Huge and variable diversity of episymbiotic CPR bacteria and DPANN archaea in groundwater ecosystems.</title>
        <authorList>
            <person name="He C.Y."/>
            <person name="Keren R."/>
            <person name="Whittaker M."/>
            <person name="Farag I.F."/>
            <person name="Doudna J."/>
            <person name="Cate J.H.D."/>
            <person name="Banfield J.F."/>
        </authorList>
    </citation>
    <scope>NUCLEOTIDE SEQUENCE</scope>
    <source>
        <strain evidence="3">NC_groundwater_1520_Pr4_B-0.1um_53_5</strain>
    </source>
</reference>
<keyword evidence="3" id="KW-0131">Cell cycle</keyword>
<protein>
    <submittedName>
        <fullName evidence="3">Cell division protein ZapB</fullName>
    </submittedName>
</protein>
<accession>A0A933IBX1</accession>
<dbReference type="GO" id="GO:0005737">
    <property type="term" value="C:cytoplasm"/>
    <property type="evidence" value="ECO:0007669"/>
    <property type="project" value="InterPro"/>
</dbReference>
<evidence type="ECO:0000313" key="3">
    <source>
        <dbReference type="EMBL" id="MBI4727138.1"/>
    </source>
</evidence>
<gene>
    <name evidence="3" type="primary">zapB</name>
    <name evidence="3" type="ORF">HY768_07950</name>
</gene>
<evidence type="ECO:0000313" key="4">
    <source>
        <dbReference type="Proteomes" id="UP000736328"/>
    </source>
</evidence>
<proteinExistence type="predicted"/>
<feature type="region of interest" description="Disordered" evidence="2">
    <location>
        <begin position="56"/>
        <end position="76"/>
    </location>
</feature>
<evidence type="ECO:0000256" key="2">
    <source>
        <dbReference type="SAM" id="MobiDB-lite"/>
    </source>
</evidence>
<dbReference type="GO" id="GO:0090529">
    <property type="term" value="P:cell septum assembly"/>
    <property type="evidence" value="ECO:0007669"/>
    <property type="project" value="InterPro"/>
</dbReference>